<evidence type="ECO:0000313" key="3">
    <source>
        <dbReference type="Proteomes" id="UP000015560"/>
    </source>
</evidence>
<dbReference type="InterPro" id="IPR050834">
    <property type="entry name" value="Glycosyltransf_2"/>
</dbReference>
<evidence type="ECO:0000313" key="2">
    <source>
        <dbReference type="EMBL" id="BAN74987.1"/>
    </source>
</evidence>
<dbReference type="Proteomes" id="UP000015560">
    <property type="component" value="Chromosome"/>
</dbReference>
<dbReference type="PANTHER" id="PTHR43685">
    <property type="entry name" value="GLYCOSYLTRANSFERASE"/>
    <property type="match status" value="1"/>
</dbReference>
<sequence>MGNENKQRVGIFVPTLNAAGQINRIIATVEESSVPLSNLFVIDSESSDGTTKALQNQHITYQTISRKDFSHGLVRKKAANYFRNKVDFLLMFTQDVIFTKESIDSLIQGIVSKPNVGVSYGKQRSTRQNSAEYYDRYFNYPDKSRVKKKSDIPKLGPSTYFSSDAFSIYRLSAVFDIGNFPEEINFAEDAYMSAKLILTGWDVYYNARAEVIHNNLSGYRDLYLRYRYIAKFYHSQKWIGDHFGTNYGKGKKLVLFELKESWRNMSPRLFFDVIISSAIKFVAYLPSK</sequence>
<protein>
    <submittedName>
        <fullName evidence="2">Glycosyltransferase</fullName>
    </submittedName>
</protein>
<accession>A0AAD1ASE5</accession>
<dbReference type="RefSeq" id="WP_039639234.1">
    <property type="nucleotide sequence ID" value="NZ_AP012544.1"/>
</dbReference>
<dbReference type="GO" id="GO:0044010">
    <property type="term" value="P:single-species biofilm formation"/>
    <property type="evidence" value="ECO:0007669"/>
    <property type="project" value="TreeGrafter"/>
</dbReference>
<gene>
    <name evidence="2" type="ORF">LBCZ_1819</name>
</gene>
<dbReference type="Pfam" id="PF00535">
    <property type="entry name" value="Glycos_transf_2"/>
    <property type="match status" value="1"/>
</dbReference>
<dbReference type="SUPFAM" id="SSF53448">
    <property type="entry name" value="Nucleotide-diphospho-sugar transferases"/>
    <property type="match status" value="1"/>
</dbReference>
<dbReference type="InterPro" id="IPR029044">
    <property type="entry name" value="Nucleotide-diphossugar_trans"/>
</dbReference>
<name>A0AAD1ASE5_LACCA</name>
<dbReference type="AlphaFoldDB" id="A0AAD1ASE5"/>
<dbReference type="EMBL" id="AP012544">
    <property type="protein sequence ID" value="BAN74987.1"/>
    <property type="molecule type" value="Genomic_DNA"/>
</dbReference>
<evidence type="ECO:0000259" key="1">
    <source>
        <dbReference type="Pfam" id="PF00535"/>
    </source>
</evidence>
<dbReference type="PANTHER" id="PTHR43685:SF13">
    <property type="entry name" value="O ANTIGEN BIOSYNTHESIS RHAMNOSYLTRANSFERASE RFBN"/>
    <property type="match status" value="1"/>
</dbReference>
<reference evidence="2 3" key="1">
    <citation type="journal article" date="2013" name="PLoS ONE">
        <title>Genomic Adaptation of the Lactobacillus casei Group.</title>
        <authorList>
            <person name="Toh H."/>
            <person name="Oshima K."/>
            <person name="Nakano A."/>
            <person name="Takahata M."/>
            <person name="Murakami M."/>
            <person name="Takaki T."/>
            <person name="Nishiyama H."/>
            <person name="Igimi S."/>
            <person name="Hattori M."/>
            <person name="Morita H."/>
        </authorList>
    </citation>
    <scope>NUCLEOTIDE SEQUENCE [LARGE SCALE GENOMIC DNA]</scope>
    <source>
        <strain evidence="2 3">ATCC 393</strain>
    </source>
</reference>
<organism evidence="2 3">
    <name type="scientific">Lacticaseibacillus casei DSM 20011 = JCM 1134 = ATCC 393</name>
    <dbReference type="NCBI Taxonomy" id="1423732"/>
    <lineage>
        <taxon>Bacteria</taxon>
        <taxon>Bacillati</taxon>
        <taxon>Bacillota</taxon>
        <taxon>Bacilli</taxon>
        <taxon>Lactobacillales</taxon>
        <taxon>Lactobacillaceae</taxon>
        <taxon>Lacticaseibacillus</taxon>
    </lineage>
</organism>
<feature type="domain" description="Glycosyltransferase 2-like" evidence="1">
    <location>
        <begin position="11"/>
        <end position="174"/>
    </location>
</feature>
<dbReference type="GeneID" id="45549104"/>
<dbReference type="Gene3D" id="3.90.550.10">
    <property type="entry name" value="Spore Coat Polysaccharide Biosynthesis Protein SpsA, Chain A"/>
    <property type="match status" value="1"/>
</dbReference>
<proteinExistence type="predicted"/>
<dbReference type="InterPro" id="IPR001173">
    <property type="entry name" value="Glyco_trans_2-like"/>
</dbReference>